<dbReference type="AlphaFoldDB" id="A0A0B6YZW8"/>
<dbReference type="EMBL" id="HACG01014938">
    <property type="protein sequence ID" value="CEK61803.1"/>
    <property type="molecule type" value="Transcribed_RNA"/>
</dbReference>
<accession>A0A0B6YZW8</accession>
<feature type="non-terminal residue" evidence="2">
    <location>
        <position position="1"/>
    </location>
</feature>
<evidence type="ECO:0000256" key="1">
    <source>
        <dbReference type="SAM" id="MobiDB-lite"/>
    </source>
</evidence>
<name>A0A0B6YZW8_9EUPU</name>
<feature type="compositionally biased region" description="Basic residues" evidence="1">
    <location>
        <begin position="89"/>
        <end position="98"/>
    </location>
</feature>
<reference evidence="2" key="1">
    <citation type="submission" date="2014-12" db="EMBL/GenBank/DDBJ databases">
        <title>Insight into the proteome of Arion vulgaris.</title>
        <authorList>
            <person name="Aradska J."/>
            <person name="Bulat T."/>
            <person name="Smidak R."/>
            <person name="Sarate P."/>
            <person name="Gangsoo J."/>
            <person name="Sialana F."/>
            <person name="Bilban M."/>
            <person name="Lubec G."/>
        </authorList>
    </citation>
    <scope>NUCLEOTIDE SEQUENCE</scope>
    <source>
        <tissue evidence="2">Skin</tissue>
    </source>
</reference>
<evidence type="ECO:0000313" key="2">
    <source>
        <dbReference type="EMBL" id="CEK61803.1"/>
    </source>
</evidence>
<feature type="compositionally biased region" description="Acidic residues" evidence="1">
    <location>
        <begin position="74"/>
        <end position="84"/>
    </location>
</feature>
<feature type="region of interest" description="Disordered" evidence="1">
    <location>
        <begin position="1"/>
        <end position="98"/>
    </location>
</feature>
<feature type="non-terminal residue" evidence="2">
    <location>
        <position position="98"/>
    </location>
</feature>
<protein>
    <submittedName>
        <fullName evidence="2">Uncharacterized protein</fullName>
    </submittedName>
</protein>
<sequence>QKDNRGGKSPIVDKSNKILPEPARRRGRAPKSKDDSPTLSEEAPSSPKKRRGVNKDNEKEEVKNSITNIVAADESAEDEGEAEDEGKTTSRRRRAKPP</sequence>
<proteinExistence type="predicted"/>
<feature type="compositionally biased region" description="Basic and acidic residues" evidence="1">
    <location>
        <begin position="53"/>
        <end position="63"/>
    </location>
</feature>
<gene>
    <name evidence="2" type="primary">ORF43316</name>
</gene>
<organism evidence="2">
    <name type="scientific">Arion vulgaris</name>
    <dbReference type="NCBI Taxonomy" id="1028688"/>
    <lineage>
        <taxon>Eukaryota</taxon>
        <taxon>Metazoa</taxon>
        <taxon>Spiralia</taxon>
        <taxon>Lophotrochozoa</taxon>
        <taxon>Mollusca</taxon>
        <taxon>Gastropoda</taxon>
        <taxon>Heterobranchia</taxon>
        <taxon>Euthyneura</taxon>
        <taxon>Panpulmonata</taxon>
        <taxon>Eupulmonata</taxon>
        <taxon>Stylommatophora</taxon>
        <taxon>Helicina</taxon>
        <taxon>Arionoidea</taxon>
        <taxon>Arionidae</taxon>
        <taxon>Arion</taxon>
    </lineage>
</organism>